<dbReference type="Proteomes" id="UP001341840">
    <property type="component" value="Unassembled WGS sequence"/>
</dbReference>
<organism evidence="1 2">
    <name type="scientific">Stylosanthes scabra</name>
    <dbReference type="NCBI Taxonomy" id="79078"/>
    <lineage>
        <taxon>Eukaryota</taxon>
        <taxon>Viridiplantae</taxon>
        <taxon>Streptophyta</taxon>
        <taxon>Embryophyta</taxon>
        <taxon>Tracheophyta</taxon>
        <taxon>Spermatophyta</taxon>
        <taxon>Magnoliopsida</taxon>
        <taxon>eudicotyledons</taxon>
        <taxon>Gunneridae</taxon>
        <taxon>Pentapetalae</taxon>
        <taxon>rosids</taxon>
        <taxon>fabids</taxon>
        <taxon>Fabales</taxon>
        <taxon>Fabaceae</taxon>
        <taxon>Papilionoideae</taxon>
        <taxon>50 kb inversion clade</taxon>
        <taxon>dalbergioids sensu lato</taxon>
        <taxon>Dalbergieae</taxon>
        <taxon>Pterocarpus clade</taxon>
        <taxon>Stylosanthes</taxon>
    </lineage>
</organism>
<dbReference type="EMBL" id="JASCZI010091327">
    <property type="protein sequence ID" value="MED6149948.1"/>
    <property type="molecule type" value="Genomic_DNA"/>
</dbReference>
<comment type="caution">
    <text evidence="1">The sequence shown here is derived from an EMBL/GenBank/DDBJ whole genome shotgun (WGS) entry which is preliminary data.</text>
</comment>
<reference evidence="1 2" key="1">
    <citation type="journal article" date="2023" name="Plants (Basel)">
        <title>Bridging the Gap: Combining Genomics and Transcriptomics Approaches to Understand Stylosanthes scabra, an Orphan Legume from the Brazilian Caatinga.</title>
        <authorList>
            <person name="Ferreira-Neto J.R.C."/>
            <person name="da Silva M.D."/>
            <person name="Binneck E."/>
            <person name="de Melo N.F."/>
            <person name="da Silva R.H."/>
            <person name="de Melo A.L.T.M."/>
            <person name="Pandolfi V."/>
            <person name="Bustamante F.O."/>
            <person name="Brasileiro-Vidal A.C."/>
            <person name="Benko-Iseppon A.M."/>
        </authorList>
    </citation>
    <scope>NUCLEOTIDE SEQUENCE [LARGE SCALE GENOMIC DNA]</scope>
    <source>
        <tissue evidence="1">Leaves</tissue>
    </source>
</reference>
<evidence type="ECO:0000313" key="2">
    <source>
        <dbReference type="Proteomes" id="UP001341840"/>
    </source>
</evidence>
<accession>A0ABU6TPU0</accession>
<sequence>MILNVGGLCGLKTRTRVGGGKGLDPQMNGGRFLIIEDMEFYLLRACHKLEASCPILERKVFFDMYVQKLFAFSTALRCEEKGINLAEERCFWPEESKSRDEAAFKLLDSLLKQTGNEVCDFSYRRNCVAKLQADEQRGNEDSEIRQRLREVERHCEVLKKEIEN</sequence>
<gene>
    <name evidence="1" type="ORF">PIB30_067503</name>
</gene>
<evidence type="ECO:0000313" key="1">
    <source>
        <dbReference type="EMBL" id="MED6149948.1"/>
    </source>
</evidence>
<keyword evidence="2" id="KW-1185">Reference proteome</keyword>
<protein>
    <submittedName>
        <fullName evidence="1">Uncharacterized protein</fullName>
    </submittedName>
</protein>
<proteinExistence type="predicted"/>
<name>A0ABU6TPU0_9FABA</name>